<dbReference type="Proteomes" id="UP000481033">
    <property type="component" value="Unassembled WGS sequence"/>
</dbReference>
<keyword evidence="2" id="KW-1185">Reference proteome</keyword>
<reference evidence="1 2" key="1">
    <citation type="journal article" date="2020" name="Microb. Ecol.">
        <title>Ecogenomics of the Marine Benthic Filamentous Cyanobacterium Adonisia.</title>
        <authorList>
            <person name="Walter J.M."/>
            <person name="Coutinho F.H."/>
            <person name="Leomil L."/>
            <person name="Hargreaves P.I."/>
            <person name="Campeao M.E."/>
            <person name="Vieira V.V."/>
            <person name="Silva B.S."/>
            <person name="Fistarol G.O."/>
            <person name="Salomon P.S."/>
            <person name="Sawabe T."/>
            <person name="Mino S."/>
            <person name="Hosokawa M."/>
            <person name="Miyashita H."/>
            <person name="Maruyama F."/>
            <person name="van Verk M.C."/>
            <person name="Dutilh B.E."/>
            <person name="Thompson C.C."/>
            <person name="Thompson F.L."/>
        </authorList>
    </citation>
    <scope>NUCLEOTIDE SEQUENCE [LARGE SCALE GENOMIC DNA]</scope>
    <source>
        <strain evidence="1 2">CCMR0081</strain>
    </source>
</reference>
<evidence type="ECO:0000313" key="1">
    <source>
        <dbReference type="EMBL" id="NEZ56241.1"/>
    </source>
</evidence>
<dbReference type="AlphaFoldDB" id="A0A6M0RKR0"/>
<accession>A0A6M0RKR0</accession>
<proteinExistence type="predicted"/>
<protein>
    <submittedName>
        <fullName evidence="1">Uncharacterized protein</fullName>
    </submittedName>
</protein>
<name>A0A6M0RKR0_9CYAN</name>
<comment type="caution">
    <text evidence="1">The sequence shown here is derived from an EMBL/GenBank/DDBJ whole genome shotgun (WGS) entry which is preliminary data.</text>
</comment>
<organism evidence="1 2">
    <name type="scientific">Adonisia turfae CCMR0081</name>
    <dbReference type="NCBI Taxonomy" id="2292702"/>
    <lineage>
        <taxon>Bacteria</taxon>
        <taxon>Bacillati</taxon>
        <taxon>Cyanobacteriota</taxon>
        <taxon>Adonisia</taxon>
        <taxon>Adonisia turfae</taxon>
    </lineage>
</organism>
<dbReference type="RefSeq" id="WP_163698216.1">
    <property type="nucleotide sequence ID" value="NZ_QXHD01000004.1"/>
</dbReference>
<sequence>MSAPSPSLRVEIKEGFPLSSLADSPLLKIPPVKEWAATGKIKGVVFVSSYVSISFFDETDMELVESQLSEYVPSNQLELEAESREPQSVRIYFKPKGLAE</sequence>
<evidence type="ECO:0000313" key="2">
    <source>
        <dbReference type="Proteomes" id="UP000481033"/>
    </source>
</evidence>
<dbReference type="EMBL" id="QXHD01000004">
    <property type="protein sequence ID" value="NEZ56241.1"/>
    <property type="molecule type" value="Genomic_DNA"/>
</dbReference>
<gene>
    <name evidence="1" type="ORF">DXZ20_11275</name>
</gene>